<accession>A0A6M3LKL9</accession>
<dbReference type="AlphaFoldDB" id="A0A6M3LKL9"/>
<reference evidence="2" key="1">
    <citation type="submission" date="2020-03" db="EMBL/GenBank/DDBJ databases">
        <title>The deep terrestrial virosphere.</title>
        <authorList>
            <person name="Holmfeldt K."/>
            <person name="Nilsson E."/>
            <person name="Simone D."/>
            <person name="Lopez-Fernandez M."/>
            <person name="Wu X."/>
            <person name="de Brujin I."/>
            <person name="Lundin D."/>
            <person name="Andersson A."/>
            <person name="Bertilsson S."/>
            <person name="Dopson M."/>
        </authorList>
    </citation>
    <scope>NUCLEOTIDE SEQUENCE</scope>
    <source>
        <strain evidence="2">MM415B04213</strain>
    </source>
</reference>
<evidence type="ECO:0000256" key="1">
    <source>
        <dbReference type="SAM" id="MobiDB-lite"/>
    </source>
</evidence>
<name>A0A6M3LKL9_9ZZZZ</name>
<protein>
    <submittedName>
        <fullName evidence="2">Uncharacterized protein</fullName>
    </submittedName>
</protein>
<sequence length="72" mass="8267">MLQGLATWPPKHPRIFRRDGDGFYTPHDRLPGRPQDYTTEVNVSDDLYEVVVVKWSYIQNEAGGPIVRRVVG</sequence>
<evidence type="ECO:0000313" key="2">
    <source>
        <dbReference type="EMBL" id="QJA93488.1"/>
    </source>
</evidence>
<proteinExistence type="predicted"/>
<feature type="compositionally biased region" description="Basic and acidic residues" evidence="1">
    <location>
        <begin position="18"/>
        <end position="31"/>
    </location>
</feature>
<organism evidence="2">
    <name type="scientific">viral metagenome</name>
    <dbReference type="NCBI Taxonomy" id="1070528"/>
    <lineage>
        <taxon>unclassified sequences</taxon>
        <taxon>metagenomes</taxon>
        <taxon>organismal metagenomes</taxon>
    </lineage>
</organism>
<gene>
    <name evidence="2" type="ORF">MM415B04213_0002</name>
</gene>
<feature type="region of interest" description="Disordered" evidence="1">
    <location>
        <begin position="18"/>
        <end position="38"/>
    </location>
</feature>
<dbReference type="EMBL" id="MT143153">
    <property type="protein sequence ID" value="QJA93488.1"/>
    <property type="molecule type" value="Genomic_DNA"/>
</dbReference>